<sequence length="197" mass="22696">MTLIFLMIISFLVLIVIAMILAAIGYVFYMQRQLVDMDEKCKNSLSTIKVQLNSRWDALLSLAKTVSTYAKHEGDTIIQTIQARRQEGGMMPTAKNINNQQAGLAEVMSRLMVVREAYPELKASGLFSNMQESVKEYEENVRFSRMVYNDTVTMMNRKVRSWPSSFIASLLHFEEREYLETDEEQKQGNPDLFSNNQ</sequence>
<evidence type="ECO:0000256" key="1">
    <source>
        <dbReference type="ARBA" id="ARBA00004167"/>
    </source>
</evidence>
<proteinExistence type="inferred from homology"/>
<dbReference type="InterPro" id="IPR007156">
    <property type="entry name" value="MamQ_LemA"/>
</dbReference>
<evidence type="ECO:0000256" key="4">
    <source>
        <dbReference type="ARBA" id="ARBA00022989"/>
    </source>
</evidence>
<evidence type="ECO:0000256" key="5">
    <source>
        <dbReference type="ARBA" id="ARBA00023136"/>
    </source>
</evidence>
<keyword evidence="4 6" id="KW-1133">Transmembrane helix</keyword>
<dbReference type="RefSeq" id="WP_126678738.1">
    <property type="nucleotide sequence ID" value="NZ_CAUTIM010000003.1"/>
</dbReference>
<dbReference type="SUPFAM" id="SSF140478">
    <property type="entry name" value="LemA-like"/>
    <property type="match status" value="1"/>
</dbReference>
<organism evidence="7 8">
    <name type="scientific">Prevotella koreensis</name>
    <dbReference type="NCBI Taxonomy" id="2490854"/>
    <lineage>
        <taxon>Bacteria</taxon>
        <taxon>Pseudomonadati</taxon>
        <taxon>Bacteroidota</taxon>
        <taxon>Bacteroidia</taxon>
        <taxon>Bacteroidales</taxon>
        <taxon>Prevotellaceae</taxon>
        <taxon>Prevotella</taxon>
    </lineage>
</organism>
<evidence type="ECO:0000256" key="3">
    <source>
        <dbReference type="ARBA" id="ARBA00022692"/>
    </source>
</evidence>
<reference evidence="7 8" key="1">
    <citation type="submission" date="2018-12" db="EMBL/GenBank/DDBJ databases">
        <title>Genome sequencing of Prevotella sp. KCOM 3155 (= JS262).</title>
        <authorList>
            <person name="Kook J.-K."/>
            <person name="Park S.-N."/>
            <person name="Lim Y.K."/>
        </authorList>
    </citation>
    <scope>NUCLEOTIDE SEQUENCE [LARGE SCALE GENOMIC DNA]</scope>
    <source>
        <strain evidence="7 8">KCOM 3155</strain>
    </source>
</reference>
<evidence type="ECO:0000313" key="7">
    <source>
        <dbReference type="EMBL" id="RUL59631.1"/>
    </source>
</evidence>
<dbReference type="Proteomes" id="UP000278983">
    <property type="component" value="Unassembled WGS sequence"/>
</dbReference>
<protein>
    <submittedName>
        <fullName evidence="7">LemA family protein</fullName>
    </submittedName>
</protein>
<comment type="caution">
    <text evidence="7">The sequence shown here is derived from an EMBL/GenBank/DDBJ whole genome shotgun (WGS) entry which is preliminary data.</text>
</comment>
<evidence type="ECO:0000313" key="8">
    <source>
        <dbReference type="Proteomes" id="UP000278983"/>
    </source>
</evidence>
<dbReference type="InterPro" id="IPR023353">
    <property type="entry name" value="LemA-like_dom_sf"/>
</dbReference>
<comment type="similarity">
    <text evidence="2">Belongs to the LemA family.</text>
</comment>
<dbReference type="Pfam" id="PF04011">
    <property type="entry name" value="LemA"/>
    <property type="match status" value="1"/>
</dbReference>
<comment type="subcellular location">
    <subcellularLocation>
        <location evidence="1">Membrane</location>
        <topology evidence="1">Single-pass membrane protein</topology>
    </subcellularLocation>
</comment>
<gene>
    <name evidence="7" type="ORF">EHV08_07560</name>
</gene>
<feature type="transmembrane region" description="Helical" evidence="6">
    <location>
        <begin position="6"/>
        <end position="29"/>
    </location>
</feature>
<dbReference type="EMBL" id="RYYU01000001">
    <property type="protein sequence ID" value="RUL59631.1"/>
    <property type="molecule type" value="Genomic_DNA"/>
</dbReference>
<evidence type="ECO:0000256" key="6">
    <source>
        <dbReference type="SAM" id="Phobius"/>
    </source>
</evidence>
<evidence type="ECO:0000256" key="2">
    <source>
        <dbReference type="ARBA" id="ARBA00008854"/>
    </source>
</evidence>
<dbReference type="PANTHER" id="PTHR34478">
    <property type="entry name" value="PROTEIN LEMA"/>
    <property type="match status" value="1"/>
</dbReference>
<dbReference type="PANTHER" id="PTHR34478:SF2">
    <property type="entry name" value="MEMBRANE PROTEIN"/>
    <property type="match status" value="1"/>
</dbReference>
<keyword evidence="8" id="KW-1185">Reference proteome</keyword>
<keyword evidence="3 6" id="KW-0812">Transmembrane</keyword>
<accession>A0A3S0QU53</accession>
<keyword evidence="5 6" id="KW-0472">Membrane</keyword>
<dbReference type="GO" id="GO:0016020">
    <property type="term" value="C:membrane"/>
    <property type="evidence" value="ECO:0007669"/>
    <property type="project" value="UniProtKB-SubCell"/>
</dbReference>
<name>A0A3S0QU53_9BACT</name>
<dbReference type="OrthoDB" id="9804152at2"/>
<dbReference type="Gene3D" id="1.20.1440.20">
    <property type="entry name" value="LemA-like domain"/>
    <property type="match status" value="1"/>
</dbReference>
<dbReference type="AlphaFoldDB" id="A0A3S0QU53"/>